<dbReference type="GO" id="GO:0004252">
    <property type="term" value="F:serine-type endopeptidase activity"/>
    <property type="evidence" value="ECO:0007669"/>
    <property type="project" value="UniProtKB-UniRule"/>
</dbReference>
<evidence type="ECO:0000256" key="6">
    <source>
        <dbReference type="RuleBase" id="RU368024"/>
    </source>
</evidence>
<dbReference type="PANTHER" id="PTHR42881:SF4">
    <property type="entry name" value="PROLYL ENDOPEPTIDASE"/>
    <property type="match status" value="1"/>
</dbReference>
<dbReference type="Ensembl" id="ENSACLT00000096610.1">
    <property type="protein sequence ID" value="ENSACLP00000063002.1"/>
    <property type="gene ID" value="ENSACLG00000005432.2"/>
</dbReference>
<comment type="similarity">
    <text evidence="1 6">Belongs to the peptidase S9A family.</text>
</comment>
<accession>A0AAX7U2G8</accession>
<dbReference type="PANTHER" id="PTHR42881">
    <property type="entry name" value="PROLYL ENDOPEPTIDASE"/>
    <property type="match status" value="1"/>
</dbReference>
<dbReference type="InterPro" id="IPR001375">
    <property type="entry name" value="Peptidase_S9_cat"/>
</dbReference>
<evidence type="ECO:0000256" key="4">
    <source>
        <dbReference type="ARBA" id="ARBA00022801"/>
    </source>
</evidence>
<evidence type="ECO:0000313" key="10">
    <source>
        <dbReference type="Proteomes" id="UP000265100"/>
    </source>
</evidence>
<dbReference type="EC" id="3.4.21.-" evidence="6"/>
<feature type="domain" description="Peptidase S9A N-terminal" evidence="8">
    <location>
        <begin position="22"/>
        <end position="420"/>
    </location>
</feature>
<dbReference type="Pfam" id="PF02897">
    <property type="entry name" value="Peptidase_S9_N"/>
    <property type="match status" value="1"/>
</dbReference>
<reference evidence="9" key="2">
    <citation type="submission" date="2025-08" db="UniProtKB">
        <authorList>
            <consortium name="Ensembl"/>
        </authorList>
    </citation>
    <scope>IDENTIFICATION</scope>
</reference>
<keyword evidence="10" id="KW-1185">Reference proteome</keyword>
<keyword evidence="5 6" id="KW-0720">Serine protease</keyword>
<reference evidence="9" key="3">
    <citation type="submission" date="2025-09" db="UniProtKB">
        <authorList>
            <consortium name="Ensembl"/>
        </authorList>
    </citation>
    <scope>IDENTIFICATION</scope>
</reference>
<name>A0AAX7U2G8_ASTCA</name>
<dbReference type="InterPro" id="IPR029058">
    <property type="entry name" value="AB_hydrolase_fold"/>
</dbReference>
<evidence type="ECO:0000256" key="3">
    <source>
        <dbReference type="ARBA" id="ARBA00022670"/>
    </source>
</evidence>
<protein>
    <recommendedName>
        <fullName evidence="2 6">Prolyl endopeptidase</fullName>
        <ecNumber evidence="6">3.4.21.-</ecNumber>
    </recommendedName>
</protein>
<evidence type="ECO:0000256" key="1">
    <source>
        <dbReference type="ARBA" id="ARBA00005228"/>
    </source>
</evidence>
<dbReference type="InterPro" id="IPR002471">
    <property type="entry name" value="Pept_S9_AS"/>
</dbReference>
<dbReference type="AlphaFoldDB" id="A0AAX7U2G8"/>
<dbReference type="PRINTS" id="PR00862">
    <property type="entry name" value="PROLIGOPTASE"/>
</dbReference>
<dbReference type="InterPro" id="IPR051167">
    <property type="entry name" value="Prolyl_oligopep/macrocyclase"/>
</dbReference>
<dbReference type="GO" id="GO:0005829">
    <property type="term" value="C:cytosol"/>
    <property type="evidence" value="ECO:0007669"/>
    <property type="project" value="TreeGrafter"/>
</dbReference>
<evidence type="ECO:0000259" key="7">
    <source>
        <dbReference type="Pfam" id="PF00326"/>
    </source>
</evidence>
<evidence type="ECO:0000256" key="5">
    <source>
        <dbReference type="ARBA" id="ARBA00022825"/>
    </source>
</evidence>
<dbReference type="Gene3D" id="3.40.50.1820">
    <property type="entry name" value="alpha/beta hydrolase"/>
    <property type="match status" value="1"/>
</dbReference>
<sequence length="708" mass="80408">MISIKLMSQKFLIQLTVMKYDVDDYHGTKISDPYAWLEDPDGAETMAFVEEQNKLTMPYLEQCAIRAQFHQRLTEVYNYPKYSCPYKRGKRYFYSHNKGLQNQDVLYVQDSLDAPATVFFDPNKQQRWNDTKFCEFFAYGLSSSGSDWVTVHFMKADDLSPLPDVLERVKFSCLAWTHDAKGIFYNCYPRQEGKTDGTETTSNMNQKLYYHVIGTNQSEDILVAEFPDHPKWHSAVTISDDGRYAVLSITEGCEPVNQLWYCDLKQLPDGIKGLLPWVKLVDNFEAQYSYVTNEGTVFTFRSNLDAPRYCLINIDIEKPDRQHWTTLIPQHDKDVLGFVSCVNQHHLLVNYVHDVKDILQVYELSTGRLVRDLPLDVGTVAGVSCKKKHSEFFYKFTSFTTPGIIYHCDLSEPNPEPKVFREVEVKGIKNEDIETRQVFYPSKDGTKIPMFLVHAKAIQKDESNPVLLYGYGGFENSIQPYFNVASLLFVKHLGGVLAVANIRGGGEYGLTWHKAGSLANKQNCFDDFQCAAQYLIQEKYTKASLIAINGASNGGLLVAACMIQRPDLFGCVVAEVGVMDMLKFHKFTIGHAWTTDYGCSDDPEQFKWLIKYSPLHNLPHLPYSGPPYPAVLLLTADHDDRVVPLHTLKFCATLQYGVGSSSVQRQPLMVRVDTRSGHGAGKPTAKAILEDTHIMSFIAETLGLKWRE</sequence>
<reference evidence="9" key="1">
    <citation type="submission" date="2018-05" db="EMBL/GenBank/DDBJ databases">
        <authorList>
            <person name="Datahose"/>
        </authorList>
    </citation>
    <scope>NUCLEOTIDE SEQUENCE</scope>
</reference>
<dbReference type="InterPro" id="IPR023302">
    <property type="entry name" value="Pept_S9A_N"/>
</dbReference>
<keyword evidence="4 6" id="KW-0378">Hydrolase</keyword>
<dbReference type="SUPFAM" id="SSF53474">
    <property type="entry name" value="alpha/beta-Hydrolases"/>
    <property type="match status" value="1"/>
</dbReference>
<dbReference type="SUPFAM" id="SSF50993">
    <property type="entry name" value="Peptidase/esterase 'gauge' domain"/>
    <property type="match status" value="1"/>
</dbReference>
<dbReference type="InterPro" id="IPR002470">
    <property type="entry name" value="Peptidase_S9A"/>
</dbReference>
<dbReference type="GeneTree" id="ENSGT00530000063426"/>
<evidence type="ECO:0000256" key="2">
    <source>
        <dbReference type="ARBA" id="ARBA00016310"/>
    </source>
</evidence>
<proteinExistence type="inferred from homology"/>
<organism evidence="9 10">
    <name type="scientific">Astatotilapia calliptera</name>
    <name type="common">Eastern happy</name>
    <name type="synonym">Chromis callipterus</name>
    <dbReference type="NCBI Taxonomy" id="8154"/>
    <lineage>
        <taxon>Eukaryota</taxon>
        <taxon>Metazoa</taxon>
        <taxon>Chordata</taxon>
        <taxon>Craniata</taxon>
        <taxon>Vertebrata</taxon>
        <taxon>Euteleostomi</taxon>
        <taxon>Actinopterygii</taxon>
        <taxon>Neopterygii</taxon>
        <taxon>Teleostei</taxon>
        <taxon>Neoteleostei</taxon>
        <taxon>Acanthomorphata</taxon>
        <taxon>Ovalentaria</taxon>
        <taxon>Cichlomorphae</taxon>
        <taxon>Cichliformes</taxon>
        <taxon>Cichlidae</taxon>
        <taxon>African cichlids</taxon>
        <taxon>Pseudocrenilabrinae</taxon>
        <taxon>Haplochromini</taxon>
        <taxon>Astatotilapia</taxon>
    </lineage>
</organism>
<gene>
    <name evidence="9" type="primary">PREP</name>
</gene>
<dbReference type="GO" id="GO:0006508">
    <property type="term" value="P:proteolysis"/>
    <property type="evidence" value="ECO:0007669"/>
    <property type="project" value="UniProtKB-KW"/>
</dbReference>
<dbReference type="Gene3D" id="2.130.10.120">
    <property type="entry name" value="Prolyl oligopeptidase, N-terminal domain"/>
    <property type="match status" value="1"/>
</dbReference>
<dbReference type="GO" id="GO:0070012">
    <property type="term" value="F:oligopeptidase activity"/>
    <property type="evidence" value="ECO:0007669"/>
    <property type="project" value="TreeGrafter"/>
</dbReference>
<dbReference type="PROSITE" id="PS00708">
    <property type="entry name" value="PRO_ENDOPEP_SER"/>
    <property type="match status" value="1"/>
</dbReference>
<evidence type="ECO:0000259" key="8">
    <source>
        <dbReference type="Pfam" id="PF02897"/>
    </source>
</evidence>
<feature type="domain" description="Peptidase S9 prolyl oligopeptidase catalytic" evidence="7">
    <location>
        <begin position="485"/>
        <end position="703"/>
    </location>
</feature>
<dbReference type="Pfam" id="PF00326">
    <property type="entry name" value="Peptidase_S9"/>
    <property type="match status" value="1"/>
</dbReference>
<keyword evidence="3 6" id="KW-0645">Protease</keyword>
<evidence type="ECO:0000313" key="9">
    <source>
        <dbReference type="Ensembl" id="ENSACLP00000063002.1"/>
    </source>
</evidence>
<dbReference type="Proteomes" id="UP000265100">
    <property type="component" value="Chromosome 22"/>
</dbReference>